<reference evidence="2" key="1">
    <citation type="journal article" date="2005" name="PLoS Biol.">
        <title>The genomes of Oryza sativa: a history of duplications.</title>
        <authorList>
            <person name="Yu J."/>
            <person name="Wang J."/>
            <person name="Lin W."/>
            <person name="Li S."/>
            <person name="Li H."/>
            <person name="Zhou J."/>
            <person name="Ni P."/>
            <person name="Dong W."/>
            <person name="Hu S."/>
            <person name="Zeng C."/>
            <person name="Zhang J."/>
            <person name="Zhang Y."/>
            <person name="Li R."/>
            <person name="Xu Z."/>
            <person name="Li S."/>
            <person name="Li X."/>
            <person name="Zheng H."/>
            <person name="Cong L."/>
            <person name="Lin L."/>
            <person name="Yin J."/>
            <person name="Geng J."/>
            <person name="Li G."/>
            <person name="Shi J."/>
            <person name="Liu J."/>
            <person name="Lv H."/>
            <person name="Li J."/>
            <person name="Wang J."/>
            <person name="Deng Y."/>
            <person name="Ran L."/>
            <person name="Shi X."/>
            <person name="Wang X."/>
            <person name="Wu Q."/>
            <person name="Li C."/>
            <person name="Ren X."/>
            <person name="Wang J."/>
            <person name="Wang X."/>
            <person name="Li D."/>
            <person name="Liu D."/>
            <person name="Zhang X."/>
            <person name="Ji Z."/>
            <person name="Zhao W."/>
            <person name="Sun Y."/>
            <person name="Zhang Z."/>
            <person name="Bao J."/>
            <person name="Han Y."/>
            <person name="Dong L."/>
            <person name="Ji J."/>
            <person name="Chen P."/>
            <person name="Wu S."/>
            <person name="Liu J."/>
            <person name="Xiao Y."/>
            <person name="Bu D."/>
            <person name="Tan J."/>
            <person name="Yang L."/>
            <person name="Ye C."/>
            <person name="Zhang J."/>
            <person name="Xu J."/>
            <person name="Zhou Y."/>
            <person name="Yu Y."/>
            <person name="Zhang B."/>
            <person name="Zhuang S."/>
            <person name="Wei H."/>
            <person name="Liu B."/>
            <person name="Lei M."/>
            <person name="Yu H."/>
            <person name="Li Y."/>
            <person name="Xu H."/>
            <person name="Wei S."/>
            <person name="He X."/>
            <person name="Fang L."/>
            <person name="Zhang Z."/>
            <person name="Zhang Y."/>
            <person name="Huang X."/>
            <person name="Su Z."/>
            <person name="Tong W."/>
            <person name="Li J."/>
            <person name="Tong Z."/>
            <person name="Li S."/>
            <person name="Ye J."/>
            <person name="Wang L."/>
            <person name="Fang L."/>
            <person name="Lei T."/>
            <person name="Chen C."/>
            <person name="Chen H."/>
            <person name="Xu Z."/>
            <person name="Li H."/>
            <person name="Huang H."/>
            <person name="Zhang F."/>
            <person name="Xu H."/>
            <person name="Li N."/>
            <person name="Zhao C."/>
            <person name="Li S."/>
            <person name="Dong L."/>
            <person name="Huang Y."/>
            <person name="Li L."/>
            <person name="Xi Y."/>
            <person name="Qi Q."/>
            <person name="Li W."/>
            <person name="Zhang B."/>
            <person name="Hu W."/>
            <person name="Zhang Y."/>
            <person name="Tian X."/>
            <person name="Jiao Y."/>
            <person name="Liang X."/>
            <person name="Jin J."/>
            <person name="Gao L."/>
            <person name="Zheng W."/>
            <person name="Hao B."/>
            <person name="Liu S."/>
            <person name="Wang W."/>
            <person name="Yuan L."/>
            <person name="Cao M."/>
            <person name="McDermott J."/>
            <person name="Samudrala R."/>
            <person name="Wang J."/>
            <person name="Wong G.K."/>
            <person name="Yang H."/>
        </authorList>
    </citation>
    <scope>NUCLEOTIDE SEQUENCE [LARGE SCALE GENOMIC DNA]</scope>
</reference>
<feature type="region of interest" description="Disordered" evidence="1">
    <location>
        <begin position="1"/>
        <end position="91"/>
    </location>
</feature>
<name>A3BF82_ORYSJ</name>
<gene>
    <name evidence="2" type="ORF">OsJ_22573</name>
</gene>
<organism evidence="2">
    <name type="scientific">Oryza sativa subsp. japonica</name>
    <name type="common">Rice</name>
    <dbReference type="NCBI Taxonomy" id="39947"/>
    <lineage>
        <taxon>Eukaryota</taxon>
        <taxon>Viridiplantae</taxon>
        <taxon>Streptophyta</taxon>
        <taxon>Embryophyta</taxon>
        <taxon>Tracheophyta</taxon>
        <taxon>Spermatophyta</taxon>
        <taxon>Magnoliopsida</taxon>
        <taxon>Liliopsida</taxon>
        <taxon>Poales</taxon>
        <taxon>Poaceae</taxon>
        <taxon>BOP clade</taxon>
        <taxon>Oryzoideae</taxon>
        <taxon>Oryzeae</taxon>
        <taxon>Oryzinae</taxon>
        <taxon>Oryza</taxon>
        <taxon>Oryza sativa</taxon>
    </lineage>
</organism>
<proteinExistence type="predicted"/>
<evidence type="ECO:0000256" key="1">
    <source>
        <dbReference type="SAM" id="MobiDB-lite"/>
    </source>
</evidence>
<accession>A3BF82</accession>
<reference evidence="2" key="2">
    <citation type="submission" date="2008-12" db="EMBL/GenBank/DDBJ databases">
        <title>Improved gene annotation of the rice (Oryza sativa) genomes.</title>
        <authorList>
            <person name="Wang J."/>
            <person name="Li R."/>
            <person name="Fan W."/>
            <person name="Huang Q."/>
            <person name="Zhang J."/>
            <person name="Zhou Y."/>
            <person name="Hu Y."/>
            <person name="Zi S."/>
            <person name="Li J."/>
            <person name="Ni P."/>
            <person name="Zheng H."/>
            <person name="Zhang Y."/>
            <person name="Zhao M."/>
            <person name="Hao Q."/>
            <person name="McDermott J."/>
            <person name="Samudrala R."/>
            <person name="Kristiansen K."/>
            <person name="Wong G.K.-S."/>
        </authorList>
    </citation>
    <scope>NUCLEOTIDE SEQUENCE</scope>
</reference>
<dbReference type="EMBL" id="CM000143">
    <property type="protein sequence ID" value="EAZ38221.1"/>
    <property type="molecule type" value="Genomic_DNA"/>
</dbReference>
<dbReference type="Proteomes" id="UP000007752">
    <property type="component" value="Chromosome 6"/>
</dbReference>
<dbReference type="AlphaFoldDB" id="A3BF82"/>
<evidence type="ECO:0000313" key="2">
    <source>
        <dbReference type="EMBL" id="EAZ38221.1"/>
    </source>
</evidence>
<protein>
    <submittedName>
        <fullName evidence="2">Uncharacterized protein</fullName>
    </submittedName>
</protein>
<sequence length="106" mass="10768">MEVGGTAGVNVDGSLVAGSGSRFHGRCTSRQGGRSSGEVLPHGIDEGGREAQLCNGRRSAARREEQEAFLPRSAGTARSAVAADSEGARRGGHAVRRAVAALLLAA</sequence>